<name>A0ABW5ZY05_9FLAO</name>
<evidence type="ECO:0000313" key="3">
    <source>
        <dbReference type="Proteomes" id="UP001597548"/>
    </source>
</evidence>
<feature type="transmembrane region" description="Helical" evidence="1">
    <location>
        <begin position="29"/>
        <end position="45"/>
    </location>
</feature>
<dbReference type="EMBL" id="JBHUOS010000016">
    <property type="protein sequence ID" value="MFD2917908.1"/>
    <property type="molecule type" value="Genomic_DNA"/>
</dbReference>
<feature type="transmembrane region" description="Helical" evidence="1">
    <location>
        <begin position="130"/>
        <end position="148"/>
    </location>
</feature>
<keyword evidence="1" id="KW-0812">Transmembrane</keyword>
<gene>
    <name evidence="2" type="ORF">ACFS29_19805</name>
</gene>
<evidence type="ECO:0000313" key="2">
    <source>
        <dbReference type="EMBL" id="MFD2917908.1"/>
    </source>
</evidence>
<dbReference type="Proteomes" id="UP001597548">
    <property type="component" value="Unassembled WGS sequence"/>
</dbReference>
<feature type="transmembrane region" description="Helical" evidence="1">
    <location>
        <begin position="319"/>
        <end position="341"/>
    </location>
</feature>
<comment type="caution">
    <text evidence="2">The sequence shown here is derived from an EMBL/GenBank/DDBJ whole genome shotgun (WGS) entry which is preliminary data.</text>
</comment>
<keyword evidence="1" id="KW-1133">Transmembrane helix</keyword>
<keyword evidence="1" id="KW-0472">Membrane</keyword>
<feature type="transmembrane region" description="Helical" evidence="1">
    <location>
        <begin position="217"/>
        <end position="238"/>
    </location>
</feature>
<reference evidence="3" key="1">
    <citation type="journal article" date="2019" name="Int. J. Syst. Evol. Microbiol.">
        <title>The Global Catalogue of Microorganisms (GCM) 10K type strain sequencing project: providing services to taxonomists for standard genome sequencing and annotation.</title>
        <authorList>
            <consortium name="The Broad Institute Genomics Platform"/>
            <consortium name="The Broad Institute Genome Sequencing Center for Infectious Disease"/>
            <person name="Wu L."/>
            <person name="Ma J."/>
        </authorList>
    </citation>
    <scope>NUCLEOTIDE SEQUENCE [LARGE SCALE GENOMIC DNA]</scope>
    <source>
        <strain evidence="3">KCTC 32514</strain>
    </source>
</reference>
<proteinExistence type="predicted"/>
<feature type="transmembrane region" description="Helical" evidence="1">
    <location>
        <begin position="163"/>
        <end position="184"/>
    </location>
</feature>
<keyword evidence="3" id="KW-1185">Reference proteome</keyword>
<evidence type="ECO:0000256" key="1">
    <source>
        <dbReference type="SAM" id="Phobius"/>
    </source>
</evidence>
<organism evidence="2 3">
    <name type="scientific">Psychroserpens luteus</name>
    <dbReference type="NCBI Taxonomy" id="1434066"/>
    <lineage>
        <taxon>Bacteria</taxon>
        <taxon>Pseudomonadati</taxon>
        <taxon>Bacteroidota</taxon>
        <taxon>Flavobacteriia</taxon>
        <taxon>Flavobacteriales</taxon>
        <taxon>Flavobacteriaceae</taxon>
        <taxon>Psychroserpens</taxon>
    </lineage>
</organism>
<feature type="transmembrane region" description="Helical" evidence="1">
    <location>
        <begin position="66"/>
        <end position="83"/>
    </location>
</feature>
<feature type="transmembrane region" description="Helical" evidence="1">
    <location>
        <begin position="244"/>
        <end position="266"/>
    </location>
</feature>
<feature type="transmembrane region" description="Helical" evidence="1">
    <location>
        <begin position="393"/>
        <end position="411"/>
    </location>
</feature>
<evidence type="ECO:0008006" key="4">
    <source>
        <dbReference type="Google" id="ProtNLM"/>
    </source>
</evidence>
<sequence>MLFKKIGALILRFLNFVNNLITSFGKFGKSSYLSLLFLGIILLMVQALEQANTLLVDMIERDKTSLIFCFIVISVFASVLSHYPRYIYYAENINNSRDDHKWYAYKWFGYAIFIFSKIDPNYKQDYKAKFFRHCLGLVIFIIWHYYIYQTFYSKLYFSGLDVTMIQLGTLFLSIIPAIILIVLLDKFDVYQDKLLELKSDEAIALVKAQKKQFVTRGIHTLFICFGLAIILGGIIAGTLNFSLYGYWLLQAFTFLLAILYIMFRVFRVYAKTINFYRYYFLSSSVGYLRYYFVFAIVVVLFLIYSNVAVYNKWKLSNAMLILLSYIFVIYYSIACLVKYFFMLTIFKTQKQDLKNNPYVTEKNYLYSSGVLKENWSNLLSLDKQNSFAIRRRLIASIVTFVIFIFGILSYTSETQIHELQSYATNKNENSLDIEVFKDSLRSRTDKPLFFVAAHGGGLKANIWTMKVLNEVQLKTEGEFLDQTVSFSGASGGMMGVSLYSVLGGQHTDDFMTIGSKIDSVARENFASKDLALAFGFDFVRKIYPLNNIGKYKDRSYYSMVTYRNILEDNTSMTLDSLSFNSYWKTKIFDNKRGYFPSLIVNTAKTNGRRGVFYSVKYPQDSTVFYNSDNLSQLRNDHSIAYYEAISSTNRFPGLSPAAKIKGYGHYIDAGALDNSGLLSSLDLHNYLLKDSTLNKTKKVFVEIINGRNNYIWYLVKKFKTENEITHLKIDEVEQDNIIADLKTGLNLDKIPNYLSDYLRDRSKDPLIGYVPIYLPFQIEFDEVQSFLGGELTDKNQIRLLDTFLNRENNKVKEEIDDNGFEWETYEPTLARHLSKSTITYYDRVIQSTLITDQITEIKKLLNQQN</sequence>
<dbReference type="RefSeq" id="WP_194506876.1">
    <property type="nucleotide sequence ID" value="NZ_JADILU010000002.1"/>
</dbReference>
<accession>A0ABW5ZY05</accession>
<protein>
    <recommendedName>
        <fullName evidence="4">Patatin-like phospholipase</fullName>
    </recommendedName>
</protein>
<feature type="transmembrane region" description="Helical" evidence="1">
    <location>
        <begin position="287"/>
        <end position="307"/>
    </location>
</feature>